<dbReference type="EMBL" id="MAWT01000043">
    <property type="protein sequence ID" value="OCM70742.1"/>
    <property type="molecule type" value="Genomic_DNA"/>
</dbReference>
<evidence type="ECO:0000313" key="2">
    <source>
        <dbReference type="EMBL" id="OCM70742.1"/>
    </source>
</evidence>
<feature type="transmembrane region" description="Helical" evidence="1">
    <location>
        <begin position="118"/>
        <end position="137"/>
    </location>
</feature>
<evidence type="ECO:0008006" key="6">
    <source>
        <dbReference type="Google" id="ProtNLM"/>
    </source>
</evidence>
<keyword evidence="1" id="KW-0812">Transmembrane</keyword>
<reference evidence="2 4" key="1">
    <citation type="journal article" date="2016" name="Sci. Rep.">
        <title>Serotype IV Streptococcus agalactiae ST-452 has arisen from large genomic recombination events between CC23 and the hypervirulent CC17 lineages.</title>
        <authorList>
            <person name="Campisi E."/>
            <person name="Rinaudo C.D."/>
            <person name="Donati C."/>
            <person name="Barucco M."/>
            <person name="Torricelli G."/>
            <person name="Edwards M.S."/>
            <person name="Baker C.J."/>
            <person name="Margarit I."/>
            <person name="Rosini R."/>
        </authorList>
    </citation>
    <scope>NUCLEOTIDE SEQUENCE [LARGE SCALE GENOMIC DNA]</scope>
    <source>
        <strain evidence="2 4">CZ-PW-140</strain>
    </source>
</reference>
<dbReference type="KEGG" id="sage:EN72_05765"/>
<feature type="transmembrane region" description="Helical" evidence="1">
    <location>
        <begin position="65"/>
        <end position="86"/>
    </location>
</feature>
<evidence type="ECO:0000313" key="4">
    <source>
        <dbReference type="Proteomes" id="UP000093122"/>
    </source>
</evidence>
<accession>A0A7Z6RA22</accession>
<dbReference type="RefSeq" id="WP_001060311.1">
    <property type="nucleotide sequence ID" value="NZ_CAXOLC010000006.1"/>
</dbReference>
<name>A0A7Z6RA22_STRAG</name>
<dbReference type="Proteomes" id="UP000256718">
    <property type="component" value="Unassembled WGS sequence"/>
</dbReference>
<feature type="transmembrane region" description="Helical" evidence="1">
    <location>
        <begin position="39"/>
        <end position="59"/>
    </location>
</feature>
<keyword evidence="1" id="KW-1133">Transmembrane helix</keyword>
<sequence>MNNKILALGTYYSNDILYDKQTNILYKDVNINTNSNKNYLVVSLTLFSLPIVRWLTQFLHFENSFINSFILFIVIFLTFILTHSLVKQKFNKLQLEVISLTDYEKKEFLIKEKKNTEIAITIFFISLMLSIICMFIYLLISSIILIFIIFGCSFLVFLTLELSTFERKRIINKLIKEVEIK</sequence>
<dbReference type="EMBL" id="QHGZ01000230">
    <property type="protein sequence ID" value="RDY77005.1"/>
    <property type="molecule type" value="Genomic_DNA"/>
</dbReference>
<keyword evidence="1" id="KW-0472">Membrane</keyword>
<gene>
    <name evidence="2" type="ORF">AX245_04170</name>
    <name evidence="3" type="ORF">C4618_11670</name>
</gene>
<comment type="caution">
    <text evidence="3">The sequence shown here is derived from an EMBL/GenBank/DDBJ whole genome shotgun (WGS) entry which is preliminary data.</text>
</comment>
<evidence type="ECO:0000313" key="5">
    <source>
        <dbReference type="Proteomes" id="UP000256718"/>
    </source>
</evidence>
<organism evidence="3 5">
    <name type="scientific">Streptococcus agalactiae</name>
    <dbReference type="NCBI Taxonomy" id="1311"/>
    <lineage>
        <taxon>Bacteria</taxon>
        <taxon>Bacillati</taxon>
        <taxon>Bacillota</taxon>
        <taxon>Bacilli</taxon>
        <taxon>Lactobacillales</taxon>
        <taxon>Streptococcaceae</taxon>
        <taxon>Streptococcus</taxon>
    </lineage>
</organism>
<dbReference type="Proteomes" id="UP000093122">
    <property type="component" value="Unassembled WGS sequence"/>
</dbReference>
<reference evidence="3 5" key="2">
    <citation type="journal article" date="2018" name="Emerg. Microbes Infect.">
        <title>Phenotypic and molecular analysis of nontypeable Group B streptococci: identification of cps2a and hybrid cps2a/cps5 Group B streptococcal capsule gene clusters.</title>
        <authorList>
            <person name="Alhhazmi A."/>
            <person name="Tyrrell G.J."/>
        </authorList>
    </citation>
    <scope>NUCLEOTIDE SEQUENCE [LARGE SCALE GENOMIC DNA]</scope>
    <source>
        <strain evidence="3 5">PLGBS17</strain>
    </source>
</reference>
<dbReference type="AlphaFoldDB" id="A0A7Z6RA22"/>
<proteinExistence type="predicted"/>
<evidence type="ECO:0000256" key="1">
    <source>
        <dbReference type="SAM" id="Phobius"/>
    </source>
</evidence>
<feature type="transmembrane region" description="Helical" evidence="1">
    <location>
        <begin position="143"/>
        <end position="163"/>
    </location>
</feature>
<evidence type="ECO:0000313" key="3">
    <source>
        <dbReference type="EMBL" id="RDY77005.1"/>
    </source>
</evidence>
<protein>
    <recommendedName>
        <fullName evidence="6">Tandem five-TM protein</fullName>
    </recommendedName>
</protein>